<dbReference type="GO" id="GO:0005811">
    <property type="term" value="C:lipid droplet"/>
    <property type="evidence" value="ECO:0007669"/>
    <property type="project" value="InterPro"/>
</dbReference>
<evidence type="ECO:0000313" key="10">
    <source>
        <dbReference type="Proteomes" id="UP000467840"/>
    </source>
</evidence>
<organism evidence="9 10">
    <name type="scientific">Hevea brasiliensis</name>
    <name type="common">Para rubber tree</name>
    <name type="synonym">Siphonia brasiliensis</name>
    <dbReference type="NCBI Taxonomy" id="3981"/>
    <lineage>
        <taxon>Eukaryota</taxon>
        <taxon>Viridiplantae</taxon>
        <taxon>Streptophyta</taxon>
        <taxon>Embryophyta</taxon>
        <taxon>Tracheophyta</taxon>
        <taxon>Spermatophyta</taxon>
        <taxon>Magnoliopsida</taxon>
        <taxon>eudicotyledons</taxon>
        <taxon>Gunneridae</taxon>
        <taxon>Pentapetalae</taxon>
        <taxon>rosids</taxon>
        <taxon>fabids</taxon>
        <taxon>Malpighiales</taxon>
        <taxon>Euphorbiaceae</taxon>
        <taxon>Crotonoideae</taxon>
        <taxon>Micrandreae</taxon>
        <taxon>Hevea</taxon>
    </lineage>
</organism>
<dbReference type="EMBL" id="JAAGAX010000008">
    <property type="protein sequence ID" value="KAF2307702.1"/>
    <property type="molecule type" value="Genomic_DNA"/>
</dbReference>
<dbReference type="InterPro" id="IPR006458">
    <property type="entry name" value="Ovate_C"/>
</dbReference>
<keyword evidence="5 6" id="KW-0539">Nucleus</keyword>
<dbReference type="Pfam" id="PF10230">
    <property type="entry name" value="LIDHydrolase"/>
    <property type="match status" value="1"/>
</dbReference>
<dbReference type="GO" id="GO:0045892">
    <property type="term" value="P:negative regulation of DNA-templated transcription"/>
    <property type="evidence" value="ECO:0007669"/>
    <property type="project" value="UniProtKB-UniRule"/>
</dbReference>
<proteinExistence type="predicted"/>
<dbReference type="Pfam" id="PF04844">
    <property type="entry name" value="Ovate"/>
    <property type="match status" value="1"/>
</dbReference>
<dbReference type="GO" id="GO:0019915">
    <property type="term" value="P:lipid storage"/>
    <property type="evidence" value="ECO:0007669"/>
    <property type="project" value="InterPro"/>
</dbReference>
<evidence type="ECO:0000256" key="5">
    <source>
        <dbReference type="ARBA" id="ARBA00023242"/>
    </source>
</evidence>
<dbReference type="GO" id="GO:0016298">
    <property type="term" value="F:lipase activity"/>
    <property type="evidence" value="ECO:0007669"/>
    <property type="project" value="InterPro"/>
</dbReference>
<evidence type="ECO:0000256" key="1">
    <source>
        <dbReference type="ARBA" id="ARBA00004123"/>
    </source>
</evidence>
<dbReference type="Proteomes" id="UP000467840">
    <property type="component" value="Chromosome 9"/>
</dbReference>
<dbReference type="InterPro" id="IPR019363">
    <property type="entry name" value="LDAH"/>
</dbReference>
<dbReference type="NCBIfam" id="TIGR01568">
    <property type="entry name" value="A_thal_3678"/>
    <property type="match status" value="1"/>
</dbReference>
<keyword evidence="3 6" id="KW-0805">Transcription regulation</keyword>
<dbReference type="PANTHER" id="PTHR33057">
    <property type="entry name" value="TRANSCRIPTION REPRESSOR OFP7-RELATED"/>
    <property type="match status" value="1"/>
</dbReference>
<protein>
    <recommendedName>
        <fullName evidence="6">Transcription repressor</fullName>
    </recommendedName>
    <alternativeName>
        <fullName evidence="6">Ovate family protein</fullName>
    </alternativeName>
</protein>
<evidence type="ECO:0000313" key="9">
    <source>
        <dbReference type="EMBL" id="KAF2307702.1"/>
    </source>
</evidence>
<dbReference type="AlphaFoldDB" id="A0A6A6M221"/>
<gene>
    <name evidence="9" type="ORF">GH714_030924</name>
</gene>
<reference evidence="9 10" key="1">
    <citation type="journal article" date="2020" name="Mol. Plant">
        <title>The Chromosome-Based Rubber Tree Genome Provides New Insights into Spurge Genome Evolution and Rubber Biosynthesis.</title>
        <authorList>
            <person name="Liu J."/>
            <person name="Shi C."/>
            <person name="Shi C.C."/>
            <person name="Li W."/>
            <person name="Zhang Q.J."/>
            <person name="Zhang Y."/>
            <person name="Li K."/>
            <person name="Lu H.F."/>
            <person name="Shi C."/>
            <person name="Zhu S.T."/>
            <person name="Xiao Z.Y."/>
            <person name="Nan H."/>
            <person name="Yue Y."/>
            <person name="Zhu X.G."/>
            <person name="Wu Y."/>
            <person name="Hong X.N."/>
            <person name="Fan G.Y."/>
            <person name="Tong Y."/>
            <person name="Zhang D."/>
            <person name="Mao C.L."/>
            <person name="Liu Y.L."/>
            <person name="Hao S.J."/>
            <person name="Liu W.Q."/>
            <person name="Lv M.Q."/>
            <person name="Zhang H.B."/>
            <person name="Liu Y."/>
            <person name="Hu-Tang G.R."/>
            <person name="Wang J.P."/>
            <person name="Wang J.H."/>
            <person name="Sun Y.H."/>
            <person name="Ni S.B."/>
            <person name="Chen W.B."/>
            <person name="Zhang X.C."/>
            <person name="Jiao Y.N."/>
            <person name="Eichler E.E."/>
            <person name="Li G.H."/>
            <person name="Liu X."/>
            <person name="Gao L.Z."/>
        </authorList>
    </citation>
    <scope>NUCLEOTIDE SEQUENCE [LARGE SCALE GENOMIC DNA]</scope>
    <source>
        <strain evidence="10">cv. GT1</strain>
        <tissue evidence="9">Leaf</tissue>
    </source>
</reference>
<sequence>MSFQQKIEKFEIEEQVPIHDVDMAEEDHNAEKFDVKMLNFDEEHEEIHASLATEEENSEVACSQEVDDKAHILNLTLESVIFDVPEKQSIMISGVDKVDEIWFELVNSEKQQGDFVSIPEEYHVMRNVLFMTMTEFQELSKTPDWTFLRENKDKITFLFGDDDHWGPLQMLEEISKQVPDIALSIEREGHTHNFSCTEAGSASLISNRIIRKIKGQYDLLICKHNRSENTIRGPSFIRHEEFRANWLIPSHDLYYSSSTSSKTNPSTPGYDTTISFSSTADTPPQPSCDIRSSKKCSRTVRGLGRIGGESLAVEKDSDDPYLDFRQSMLQMILEKEIYSKDDLRELLNCFLQLNSPYHHGIIVRAFTDIWDGVYSARSSAAGGVGGGGSSQSQQMLHYNY</sequence>
<keyword evidence="2 6" id="KW-0678">Repressor</keyword>
<comment type="subcellular location">
    <subcellularLocation>
        <location evidence="1 6">Nucleus</location>
    </subcellularLocation>
</comment>
<evidence type="ECO:0000259" key="8">
    <source>
        <dbReference type="PROSITE" id="PS51754"/>
    </source>
</evidence>
<comment type="caution">
    <text evidence="9">The sequence shown here is derived from an EMBL/GenBank/DDBJ whole genome shotgun (WGS) entry which is preliminary data.</text>
</comment>
<name>A0A6A6M221_HEVBR</name>
<dbReference type="PROSITE" id="PS51754">
    <property type="entry name" value="OVATE"/>
    <property type="match status" value="1"/>
</dbReference>
<dbReference type="GO" id="GO:0005634">
    <property type="term" value="C:nucleus"/>
    <property type="evidence" value="ECO:0007669"/>
    <property type="project" value="UniProtKB-SubCell"/>
</dbReference>
<keyword evidence="4 6" id="KW-0804">Transcription</keyword>
<evidence type="ECO:0000256" key="7">
    <source>
        <dbReference type="SAM" id="MobiDB-lite"/>
    </source>
</evidence>
<evidence type="ECO:0000256" key="2">
    <source>
        <dbReference type="ARBA" id="ARBA00022491"/>
    </source>
</evidence>
<feature type="domain" description="OVATE" evidence="8">
    <location>
        <begin position="313"/>
        <end position="372"/>
    </location>
</feature>
<comment type="function">
    <text evidence="6">Transcriptional repressor that regulates multiple aspects of plant growth and development.</text>
</comment>
<evidence type="ECO:0000256" key="6">
    <source>
        <dbReference type="RuleBase" id="RU367028"/>
    </source>
</evidence>
<accession>A0A6A6M221</accession>
<evidence type="ECO:0000256" key="4">
    <source>
        <dbReference type="ARBA" id="ARBA00023163"/>
    </source>
</evidence>
<dbReference type="InterPro" id="IPR038933">
    <property type="entry name" value="Ovate"/>
</dbReference>
<evidence type="ECO:0000256" key="3">
    <source>
        <dbReference type="ARBA" id="ARBA00023015"/>
    </source>
</evidence>
<dbReference type="PANTHER" id="PTHR33057:SF70">
    <property type="entry name" value="TRANSCRIPTION REPRESSOR-RELATED"/>
    <property type="match status" value="1"/>
</dbReference>
<feature type="region of interest" description="Disordered" evidence="7">
    <location>
        <begin position="379"/>
        <end position="400"/>
    </location>
</feature>
<keyword evidence="10" id="KW-1185">Reference proteome</keyword>